<feature type="binding site" evidence="12">
    <location>
        <begin position="146"/>
        <end position="147"/>
    </location>
    <ligand>
        <name>(S)-2,3,4,5-tetrahydrodipicolinate</name>
        <dbReference type="ChEBI" id="CHEBI:16845"/>
    </ligand>
</feature>
<dbReference type="GO" id="GO:0050661">
    <property type="term" value="F:NADP binding"/>
    <property type="evidence" value="ECO:0007669"/>
    <property type="project" value="UniProtKB-UniRule"/>
</dbReference>
<comment type="similarity">
    <text evidence="1 12">Belongs to the DapB family.</text>
</comment>
<evidence type="ECO:0000256" key="7">
    <source>
        <dbReference type="ARBA" id="ARBA00023154"/>
    </source>
</evidence>
<dbReference type="AlphaFoldDB" id="A0A1S1Z4B1"/>
<evidence type="ECO:0000256" key="2">
    <source>
        <dbReference type="ARBA" id="ARBA00022605"/>
    </source>
</evidence>
<dbReference type="GO" id="GO:0009089">
    <property type="term" value="P:lysine biosynthetic process via diaminopimelate"/>
    <property type="evidence" value="ECO:0007669"/>
    <property type="project" value="UniProtKB-UniRule"/>
</dbReference>
<comment type="function">
    <text evidence="12">Catalyzes the conversion of 4-hydroxy-tetrahydrodipicolinate (HTPA) to tetrahydrodipicolinate.</text>
</comment>
<dbReference type="GO" id="GO:0019877">
    <property type="term" value="P:diaminopimelate biosynthetic process"/>
    <property type="evidence" value="ECO:0007669"/>
    <property type="project" value="UniProtKB-UniRule"/>
</dbReference>
<dbReference type="InterPro" id="IPR036291">
    <property type="entry name" value="NAD(P)-bd_dom_sf"/>
</dbReference>
<dbReference type="GO" id="GO:0051287">
    <property type="term" value="F:NAD binding"/>
    <property type="evidence" value="ECO:0007669"/>
    <property type="project" value="UniProtKB-UniRule"/>
</dbReference>
<dbReference type="SUPFAM" id="SSF55347">
    <property type="entry name" value="Glyceraldehyde-3-phosphate dehydrogenase-like, C-terminal domain"/>
    <property type="match status" value="1"/>
</dbReference>
<evidence type="ECO:0000313" key="15">
    <source>
        <dbReference type="EMBL" id="OHX68110.1"/>
    </source>
</evidence>
<feature type="binding site" evidence="12">
    <location>
        <begin position="100"/>
        <end position="103"/>
    </location>
    <ligand>
        <name>NAD(+)</name>
        <dbReference type="ChEBI" id="CHEBI:57540"/>
    </ligand>
</feature>
<dbReference type="CDD" id="cd02274">
    <property type="entry name" value="DHDPR_N"/>
    <property type="match status" value="1"/>
</dbReference>
<comment type="subunit">
    <text evidence="12">Homotetramer.</text>
</comment>
<comment type="catalytic activity">
    <reaction evidence="10 12">
        <text>(S)-2,3,4,5-tetrahydrodipicolinate + NADP(+) + H2O = (2S,4S)-4-hydroxy-2,3,4,5-tetrahydrodipicolinate + NADPH + H(+)</text>
        <dbReference type="Rhea" id="RHEA:35331"/>
        <dbReference type="ChEBI" id="CHEBI:15377"/>
        <dbReference type="ChEBI" id="CHEBI:15378"/>
        <dbReference type="ChEBI" id="CHEBI:16845"/>
        <dbReference type="ChEBI" id="CHEBI:57783"/>
        <dbReference type="ChEBI" id="CHEBI:58349"/>
        <dbReference type="ChEBI" id="CHEBI:67139"/>
        <dbReference type="EC" id="1.17.1.8"/>
    </reaction>
</comment>
<dbReference type="RefSeq" id="WP_044223268.1">
    <property type="nucleotide sequence ID" value="NZ_JRYR02000001.1"/>
</dbReference>
<keyword evidence="6 12" id="KW-0520">NAD</keyword>
<dbReference type="EC" id="1.17.1.8" evidence="9 12"/>
<dbReference type="SUPFAM" id="SSF51735">
    <property type="entry name" value="NAD(P)-binding Rossmann-fold domains"/>
    <property type="match status" value="1"/>
</dbReference>
<feature type="binding site" evidence="12">
    <location>
        <position position="42"/>
    </location>
    <ligand>
        <name>NAD(+)</name>
        <dbReference type="ChEBI" id="CHEBI:57540"/>
    </ligand>
</feature>
<evidence type="ECO:0000256" key="8">
    <source>
        <dbReference type="ARBA" id="ARBA00037922"/>
    </source>
</evidence>
<dbReference type="GO" id="GO:0016726">
    <property type="term" value="F:oxidoreductase activity, acting on CH or CH2 groups, NAD or NADP as acceptor"/>
    <property type="evidence" value="ECO:0007669"/>
    <property type="project" value="UniProtKB-UniRule"/>
</dbReference>
<keyword evidence="7 12" id="KW-0457">Lysine biosynthesis</keyword>
<dbReference type="Proteomes" id="UP000179797">
    <property type="component" value="Unassembled WGS sequence"/>
</dbReference>
<dbReference type="InterPro" id="IPR000846">
    <property type="entry name" value="DapB_N"/>
</dbReference>
<feature type="binding site" evidence="12">
    <location>
        <position position="137"/>
    </location>
    <ligand>
        <name>(S)-2,3,4,5-tetrahydrodipicolinate</name>
        <dbReference type="ChEBI" id="CHEBI:16845"/>
    </ligand>
</feature>
<name>A0A1S1Z4B1_FLAPC</name>
<keyword evidence="16" id="KW-1185">Reference proteome</keyword>
<evidence type="ECO:0000256" key="12">
    <source>
        <dbReference type="HAMAP-Rule" id="MF_00102"/>
    </source>
</evidence>
<sequence length="241" mass="26768">MNFLLIGYGKMGKTIEGILKERGHNIVNIIDLNNREDFINIDPSTVDVAIEFTQPSSAYDNIKICLDKGIRVVSGTTGWLDKKDEIEKATKSQNTAFFYASNYSLGVNIFFALNKKLAEMMSAFKAEYKVAMEEIHHTQKLDAPSGTAITLAEGVIEKFDGVDSWTLQGEDEPKDNGIEIVAVREPNVPGTHEVTYESEIDRIDIKHTAHSRKGFALGAVLAGEWLHKKEGIFGMNDMLAL</sequence>
<feature type="binding site" evidence="12">
    <location>
        <begin position="75"/>
        <end position="77"/>
    </location>
    <ligand>
        <name>NAD(+)</name>
        <dbReference type="ChEBI" id="CHEBI:57540"/>
    </ligand>
</feature>
<dbReference type="UniPathway" id="UPA00034">
    <property type="reaction ID" value="UER00018"/>
</dbReference>
<dbReference type="PIRSF" id="PIRSF000161">
    <property type="entry name" value="DHPR"/>
    <property type="match status" value="1"/>
</dbReference>
<evidence type="ECO:0000313" key="16">
    <source>
        <dbReference type="Proteomes" id="UP000179797"/>
    </source>
</evidence>
<proteinExistence type="inferred from homology"/>
<evidence type="ECO:0000256" key="9">
    <source>
        <dbReference type="ARBA" id="ARBA00038983"/>
    </source>
</evidence>
<evidence type="ECO:0000256" key="5">
    <source>
        <dbReference type="ARBA" id="ARBA00023002"/>
    </source>
</evidence>
<comment type="caution">
    <text evidence="15">The sequence shown here is derived from an EMBL/GenBank/DDBJ whole genome shotgun (WGS) entry which is preliminary data.</text>
</comment>
<reference evidence="15 16" key="1">
    <citation type="journal article" date="2012" name="Int. J. Syst. Evol. Microbiol.">
        <title>Flammeovirga pacifica sp. nov., isolated from deep-sea sediment.</title>
        <authorList>
            <person name="Xu H."/>
            <person name="Fu Y."/>
            <person name="Yang N."/>
            <person name="Ding Z."/>
            <person name="Lai Q."/>
            <person name="Zeng R."/>
        </authorList>
    </citation>
    <scope>NUCLEOTIDE SEQUENCE [LARGE SCALE GENOMIC DNA]</scope>
    <source>
        <strain evidence="16">DSM 24597 / LMG 26175 / WPAGA1</strain>
    </source>
</reference>
<keyword evidence="4 12" id="KW-0220">Diaminopimelate biosynthesis</keyword>
<dbReference type="EMBL" id="JRYR02000001">
    <property type="protein sequence ID" value="OHX68110.1"/>
    <property type="molecule type" value="Genomic_DNA"/>
</dbReference>
<dbReference type="STRING" id="915059.NH26_18035"/>
<dbReference type="InterPro" id="IPR022663">
    <property type="entry name" value="DapB_C"/>
</dbReference>
<dbReference type="HAMAP" id="MF_00102">
    <property type="entry name" value="DapB"/>
    <property type="match status" value="1"/>
</dbReference>
<keyword evidence="3 12" id="KW-0521">NADP</keyword>
<feature type="active site" description="Proton donor/acceptor" evidence="12">
    <location>
        <position position="136"/>
    </location>
</feature>
<dbReference type="GO" id="GO:0008839">
    <property type="term" value="F:4-hydroxy-tetrahydrodipicolinate reductase"/>
    <property type="evidence" value="ECO:0007669"/>
    <property type="project" value="UniProtKB-UniRule"/>
</dbReference>
<evidence type="ECO:0000256" key="11">
    <source>
        <dbReference type="ARBA" id="ARBA00049396"/>
    </source>
</evidence>
<feature type="domain" description="Dihydrodipicolinate reductase C-terminal" evidence="14">
    <location>
        <begin position="106"/>
        <end position="239"/>
    </location>
</feature>
<keyword evidence="2 12" id="KW-0028">Amino-acid biosynthesis</keyword>
<comment type="caution">
    <text evidence="12">Was originally thought to be a dihydrodipicolinate reductase (DHDPR), catalyzing the conversion of dihydrodipicolinate to tetrahydrodipicolinate. However, it was shown in E.coli that the substrate of the enzymatic reaction is not dihydrodipicolinate (DHDP) but in fact (2S,4S)-4-hydroxy-2,3,4,5-tetrahydrodipicolinic acid (HTPA), the product released by the DapA-catalyzed reaction.</text>
</comment>
<dbReference type="Pfam" id="PF05173">
    <property type="entry name" value="DapB_C"/>
    <property type="match status" value="1"/>
</dbReference>
<comment type="subcellular location">
    <subcellularLocation>
        <location evidence="12">Cytoplasm</location>
    </subcellularLocation>
</comment>
<protein>
    <recommendedName>
        <fullName evidence="9 12">4-hydroxy-tetrahydrodipicolinate reductase</fullName>
        <shortName evidence="12">HTPA reductase</shortName>
        <ecNumber evidence="9 12">1.17.1.8</ecNumber>
    </recommendedName>
</protein>
<evidence type="ECO:0000259" key="14">
    <source>
        <dbReference type="Pfam" id="PF05173"/>
    </source>
</evidence>
<dbReference type="PANTHER" id="PTHR20836">
    <property type="entry name" value="DIHYDRODIPICOLINATE REDUCTASE"/>
    <property type="match status" value="1"/>
</dbReference>
<comment type="pathway">
    <text evidence="8 12">Amino-acid biosynthesis; L-lysine biosynthesis via DAP pathway; (S)-tetrahydrodipicolinate from L-aspartate: step 4/4.</text>
</comment>
<evidence type="ECO:0000256" key="1">
    <source>
        <dbReference type="ARBA" id="ARBA00006642"/>
    </source>
</evidence>
<feature type="active site" description="Proton donor" evidence="12">
    <location>
        <position position="140"/>
    </location>
</feature>
<dbReference type="Pfam" id="PF01113">
    <property type="entry name" value="DapB_N"/>
    <property type="match status" value="1"/>
</dbReference>
<gene>
    <name evidence="12" type="primary">dapB</name>
    <name evidence="15" type="ORF">NH26_18035</name>
</gene>
<evidence type="ECO:0000259" key="13">
    <source>
        <dbReference type="Pfam" id="PF01113"/>
    </source>
</evidence>
<evidence type="ECO:0000256" key="4">
    <source>
        <dbReference type="ARBA" id="ARBA00022915"/>
    </source>
</evidence>
<comment type="catalytic activity">
    <reaction evidence="11 12">
        <text>(S)-2,3,4,5-tetrahydrodipicolinate + NAD(+) + H2O = (2S,4S)-4-hydroxy-2,3,4,5-tetrahydrodipicolinate + NADH + H(+)</text>
        <dbReference type="Rhea" id="RHEA:35323"/>
        <dbReference type="ChEBI" id="CHEBI:15377"/>
        <dbReference type="ChEBI" id="CHEBI:15378"/>
        <dbReference type="ChEBI" id="CHEBI:16845"/>
        <dbReference type="ChEBI" id="CHEBI:57540"/>
        <dbReference type="ChEBI" id="CHEBI:57945"/>
        <dbReference type="ChEBI" id="CHEBI:67139"/>
        <dbReference type="EC" id="1.17.1.8"/>
    </reaction>
</comment>
<dbReference type="InterPro" id="IPR023940">
    <property type="entry name" value="DHDPR_bac"/>
</dbReference>
<dbReference type="Gene3D" id="3.30.360.10">
    <property type="entry name" value="Dihydrodipicolinate Reductase, domain 2"/>
    <property type="match status" value="1"/>
</dbReference>
<evidence type="ECO:0000256" key="10">
    <source>
        <dbReference type="ARBA" id="ARBA00049080"/>
    </source>
</evidence>
<dbReference type="PANTHER" id="PTHR20836:SF0">
    <property type="entry name" value="4-HYDROXY-TETRAHYDRODIPICOLINATE REDUCTASE 1, CHLOROPLASTIC-RELATED"/>
    <property type="match status" value="1"/>
</dbReference>
<comment type="caution">
    <text evidence="12">Lacks conserved residue(s) required for the propagation of feature annotation.</text>
</comment>
<keyword evidence="12" id="KW-0963">Cytoplasm</keyword>
<organism evidence="15 16">
    <name type="scientific">Flammeovirga pacifica</name>
    <dbReference type="NCBI Taxonomy" id="915059"/>
    <lineage>
        <taxon>Bacteria</taxon>
        <taxon>Pseudomonadati</taxon>
        <taxon>Bacteroidota</taxon>
        <taxon>Cytophagia</taxon>
        <taxon>Cytophagales</taxon>
        <taxon>Flammeovirgaceae</taxon>
        <taxon>Flammeovirga</taxon>
    </lineage>
</organism>
<evidence type="ECO:0000256" key="3">
    <source>
        <dbReference type="ARBA" id="ARBA00022857"/>
    </source>
</evidence>
<evidence type="ECO:0000256" key="6">
    <source>
        <dbReference type="ARBA" id="ARBA00023027"/>
    </source>
</evidence>
<dbReference type="GO" id="GO:0005829">
    <property type="term" value="C:cytosol"/>
    <property type="evidence" value="ECO:0007669"/>
    <property type="project" value="TreeGrafter"/>
</dbReference>
<feature type="domain" description="Dihydrodipicolinate reductase N-terminal" evidence="13">
    <location>
        <begin position="2"/>
        <end position="103"/>
    </location>
</feature>
<dbReference type="Gene3D" id="3.40.50.720">
    <property type="entry name" value="NAD(P)-binding Rossmann-like Domain"/>
    <property type="match status" value="1"/>
</dbReference>
<dbReference type="OrthoDB" id="9790352at2"/>
<accession>A0A1S1Z4B1</accession>
<keyword evidence="5 12" id="KW-0560">Oxidoreductase</keyword>
<dbReference type="NCBIfam" id="TIGR00036">
    <property type="entry name" value="dapB"/>
    <property type="match status" value="1"/>
</dbReference>